<dbReference type="EMBL" id="JAVXUP010000094">
    <property type="protein sequence ID" value="KAK3038523.1"/>
    <property type="molecule type" value="Genomic_DNA"/>
</dbReference>
<evidence type="ECO:0000256" key="4">
    <source>
        <dbReference type="ARBA" id="ARBA00022512"/>
    </source>
</evidence>
<dbReference type="GO" id="GO:0016787">
    <property type="term" value="F:hydrolase activity"/>
    <property type="evidence" value="ECO:0007669"/>
    <property type="project" value="UniProtKB-KW"/>
</dbReference>
<dbReference type="PANTHER" id="PTHR21562">
    <property type="entry name" value="NOTUM-RELATED"/>
    <property type="match status" value="1"/>
</dbReference>
<keyword evidence="7" id="KW-1133">Transmembrane helix</keyword>
<dbReference type="EC" id="3.1.1.-" evidence="6"/>
<evidence type="ECO:0000256" key="3">
    <source>
        <dbReference type="ARBA" id="ARBA00005784"/>
    </source>
</evidence>
<evidence type="ECO:0000313" key="8">
    <source>
        <dbReference type="EMBL" id="KAK3038523.1"/>
    </source>
</evidence>
<keyword evidence="6" id="KW-0378">Hydrolase</keyword>
<keyword evidence="7" id="KW-0472">Membrane</keyword>
<organism evidence="8 9">
    <name type="scientific">Escallonia herrerae</name>
    <dbReference type="NCBI Taxonomy" id="1293975"/>
    <lineage>
        <taxon>Eukaryota</taxon>
        <taxon>Viridiplantae</taxon>
        <taxon>Streptophyta</taxon>
        <taxon>Embryophyta</taxon>
        <taxon>Tracheophyta</taxon>
        <taxon>Spermatophyta</taxon>
        <taxon>Magnoliopsida</taxon>
        <taxon>eudicotyledons</taxon>
        <taxon>Gunneridae</taxon>
        <taxon>Pentapetalae</taxon>
        <taxon>asterids</taxon>
        <taxon>campanulids</taxon>
        <taxon>Escalloniales</taxon>
        <taxon>Escalloniaceae</taxon>
        <taxon>Escallonia</taxon>
    </lineage>
</organism>
<keyword evidence="4 6" id="KW-0134">Cell wall</keyword>
<dbReference type="AlphaFoldDB" id="A0AA88X276"/>
<proteinExistence type="inferred from homology"/>
<comment type="similarity">
    <text evidence="3 6">Belongs to the pectinacetylesterase family.</text>
</comment>
<dbReference type="InterPro" id="IPR004963">
    <property type="entry name" value="PAE/NOTUM"/>
</dbReference>
<dbReference type="Proteomes" id="UP001188597">
    <property type="component" value="Unassembled WGS sequence"/>
</dbReference>
<keyword evidence="9" id="KW-1185">Reference proteome</keyword>
<dbReference type="Pfam" id="PF03283">
    <property type="entry name" value="PAE"/>
    <property type="match status" value="2"/>
</dbReference>
<name>A0AA88X276_9ASTE</name>
<protein>
    <recommendedName>
        <fullName evidence="6">Pectin acetylesterase</fullName>
        <ecNumber evidence="6">3.1.1.-</ecNumber>
    </recommendedName>
</protein>
<keyword evidence="7" id="KW-0812">Transmembrane</keyword>
<feature type="non-terminal residue" evidence="8">
    <location>
        <position position="1"/>
    </location>
</feature>
<evidence type="ECO:0000256" key="7">
    <source>
        <dbReference type="SAM" id="Phobius"/>
    </source>
</evidence>
<dbReference type="PANTHER" id="PTHR21562:SF83">
    <property type="entry name" value="PECTIN ACETYLESTERASE 4"/>
    <property type="match status" value="1"/>
</dbReference>
<evidence type="ECO:0000256" key="2">
    <source>
        <dbReference type="ARBA" id="ARBA00004191"/>
    </source>
</evidence>
<evidence type="ECO:0000313" key="9">
    <source>
        <dbReference type="Proteomes" id="UP001188597"/>
    </source>
</evidence>
<feature type="transmembrane region" description="Helical" evidence="7">
    <location>
        <begin position="20"/>
        <end position="39"/>
    </location>
</feature>
<accession>A0AA88X276</accession>
<comment type="caution">
    <text evidence="8">The sequence shown here is derived from an EMBL/GenBank/DDBJ whole genome shotgun (WGS) entry which is preliminary data.</text>
</comment>
<keyword evidence="5 6" id="KW-0961">Cell wall biogenesis/degradation</keyword>
<comment type="subcellular location">
    <subcellularLocation>
        <location evidence="2 6">Secreted</location>
        <location evidence="2 6">Cell wall</location>
    </subcellularLocation>
</comment>
<evidence type="ECO:0000256" key="5">
    <source>
        <dbReference type="ARBA" id="ARBA00023316"/>
    </source>
</evidence>
<gene>
    <name evidence="8" type="ORF">RJ639_029323</name>
</gene>
<reference evidence="8" key="1">
    <citation type="submission" date="2022-12" db="EMBL/GenBank/DDBJ databases">
        <title>Draft genome assemblies for two species of Escallonia (Escalloniales).</title>
        <authorList>
            <person name="Chanderbali A."/>
            <person name="Dervinis C."/>
            <person name="Anghel I."/>
            <person name="Soltis D."/>
            <person name="Soltis P."/>
            <person name="Zapata F."/>
        </authorList>
    </citation>
    <scope>NUCLEOTIDE SEQUENCE</scope>
    <source>
        <strain evidence="8">UCBG64.0493</strain>
        <tissue evidence="8">Leaf</tissue>
    </source>
</reference>
<evidence type="ECO:0000256" key="6">
    <source>
        <dbReference type="RuleBase" id="RU363114"/>
    </source>
</evidence>
<sequence>MANQRIRDLIWRPNILAKRARTVAAAGFAIFLFALSFLYDSRTKTDLGSDKASTDLVPLTLLRNAHQKGAFCLDGSVPGYHFQKGWRLVQYSSVMFVSPKNCTRFFKLYQTSYSIFRDLSRDPLQNPDFFSWNKVKIRYCDGGSFAGNPESEFKNGTKLFFRGQLIWKALMDQLLSVGLSDARQALLSGCSAGALATLIHCDDFRKFLPVADVKCLSDAGFFLNAKDIAGKRTIEAFYHDVVHLQGITASLKRDCVKKLEPSKCFFPQEFISSIETPVFLVNPAYDFWQIQNILVPVASDPHGMWSKCKLNIKYCSPTQVEVLQGYRDLLLKALTEYQQTKDRGMFINSCYVHCQTWMTQTWHAPNSPRINNKTIAESVGDWYFNRAAKHIQIDCPYPCNPTCYNIDFTR</sequence>
<dbReference type="GO" id="GO:0071555">
    <property type="term" value="P:cell wall organization"/>
    <property type="evidence" value="ECO:0007669"/>
    <property type="project" value="UniProtKB-KW"/>
</dbReference>
<comment type="function">
    <text evidence="1 6">Hydrolyzes acetyl esters in homogalacturonan regions of pectin. In type I primary cell wall, galacturonic acid residues of pectin can be acetylated at the O-2 and O-3 positions. Decreasing the degree of acetylation of pectin gels in vitro alters their physical properties.</text>
</comment>
<evidence type="ECO:0000256" key="1">
    <source>
        <dbReference type="ARBA" id="ARBA00003534"/>
    </source>
</evidence>
<keyword evidence="6" id="KW-0964">Secreted</keyword>